<evidence type="ECO:0000259" key="2">
    <source>
        <dbReference type="PROSITE" id="PS51352"/>
    </source>
</evidence>
<dbReference type="InterPro" id="IPR036249">
    <property type="entry name" value="Thioredoxin-like_sf"/>
</dbReference>
<organism evidence="3 4">
    <name type="scientific">Halomarina salina</name>
    <dbReference type="NCBI Taxonomy" id="1872699"/>
    <lineage>
        <taxon>Archaea</taxon>
        <taxon>Methanobacteriati</taxon>
        <taxon>Methanobacteriota</taxon>
        <taxon>Stenosarchaea group</taxon>
        <taxon>Halobacteria</taxon>
        <taxon>Halobacteriales</taxon>
        <taxon>Natronomonadaceae</taxon>
        <taxon>Halomarina</taxon>
    </lineage>
</organism>
<dbReference type="PANTHER" id="PTHR43110:SF1">
    <property type="entry name" value="THIOL PEROXIDASE"/>
    <property type="match status" value="1"/>
</dbReference>
<dbReference type="RefSeq" id="WP_247414607.1">
    <property type="nucleotide sequence ID" value="NZ_JALLGW010000001.1"/>
</dbReference>
<name>A0ABD5RMG0_9EURY</name>
<gene>
    <name evidence="3" type="ORF">ACFPYI_10290</name>
</gene>
<evidence type="ECO:0000313" key="4">
    <source>
        <dbReference type="Proteomes" id="UP001596099"/>
    </source>
</evidence>
<dbReference type="Proteomes" id="UP001596099">
    <property type="component" value="Unassembled WGS sequence"/>
</dbReference>
<dbReference type="PROSITE" id="PS51352">
    <property type="entry name" value="THIOREDOXIN_2"/>
    <property type="match status" value="1"/>
</dbReference>
<feature type="domain" description="Thioredoxin" evidence="2">
    <location>
        <begin position="15"/>
        <end position="169"/>
    </location>
</feature>
<evidence type="ECO:0000256" key="1">
    <source>
        <dbReference type="ARBA" id="ARBA00023284"/>
    </source>
</evidence>
<dbReference type="InterPro" id="IPR050455">
    <property type="entry name" value="Tpx_Peroxidase_subfamily"/>
</dbReference>
<dbReference type="Gene3D" id="3.40.30.10">
    <property type="entry name" value="Glutaredoxin"/>
    <property type="match status" value="1"/>
</dbReference>
<sequence>MPDFDVVELPDADHPEVGEAAPDFTRPLVNAEYWENVALSDLYEEGPVLLVFHPMDGAFPATYIWNEMRDREWQQRLEVVGCSISSPYEHKTLVQERGIDSRLFSDPSAAVAERYGIDHELDGMEGITEPRPAVFLLDDEGIVQYAWVASEWPAFPDYDEVEAAIADHV</sequence>
<dbReference type="EMBL" id="JBHSQH010000001">
    <property type="protein sequence ID" value="MFC5971721.1"/>
    <property type="molecule type" value="Genomic_DNA"/>
</dbReference>
<dbReference type="Pfam" id="PF00578">
    <property type="entry name" value="AhpC-TSA"/>
    <property type="match status" value="1"/>
</dbReference>
<proteinExistence type="predicted"/>
<dbReference type="SUPFAM" id="SSF52833">
    <property type="entry name" value="Thioredoxin-like"/>
    <property type="match status" value="1"/>
</dbReference>
<keyword evidence="4" id="KW-1185">Reference proteome</keyword>
<dbReference type="PANTHER" id="PTHR43110">
    <property type="entry name" value="THIOL PEROXIDASE"/>
    <property type="match status" value="1"/>
</dbReference>
<dbReference type="AlphaFoldDB" id="A0ABD5RMG0"/>
<accession>A0ABD5RMG0</accession>
<evidence type="ECO:0000313" key="3">
    <source>
        <dbReference type="EMBL" id="MFC5971721.1"/>
    </source>
</evidence>
<dbReference type="InterPro" id="IPR013766">
    <property type="entry name" value="Thioredoxin_domain"/>
</dbReference>
<comment type="caution">
    <text evidence="3">The sequence shown here is derived from an EMBL/GenBank/DDBJ whole genome shotgun (WGS) entry which is preliminary data.</text>
</comment>
<keyword evidence="1" id="KW-0676">Redox-active center</keyword>
<reference evidence="3 4" key="1">
    <citation type="journal article" date="2019" name="Int. J. Syst. Evol. Microbiol.">
        <title>The Global Catalogue of Microorganisms (GCM) 10K type strain sequencing project: providing services to taxonomists for standard genome sequencing and annotation.</title>
        <authorList>
            <consortium name="The Broad Institute Genomics Platform"/>
            <consortium name="The Broad Institute Genome Sequencing Center for Infectious Disease"/>
            <person name="Wu L."/>
            <person name="Ma J."/>
        </authorList>
    </citation>
    <scope>NUCLEOTIDE SEQUENCE [LARGE SCALE GENOMIC DNA]</scope>
    <source>
        <strain evidence="3 4">CGMCC 1.12543</strain>
    </source>
</reference>
<dbReference type="InterPro" id="IPR000866">
    <property type="entry name" value="AhpC/TSA"/>
</dbReference>
<protein>
    <submittedName>
        <fullName evidence="3">Redoxin domain-containing protein</fullName>
    </submittedName>
</protein>